<gene>
    <name evidence="8" type="ORF">NP493_631g01001</name>
</gene>
<evidence type="ECO:0000256" key="2">
    <source>
        <dbReference type="ARBA" id="ARBA00022443"/>
    </source>
</evidence>
<keyword evidence="3" id="KW-0963">Cytoplasm</keyword>
<dbReference type="Gene3D" id="2.30.30.40">
    <property type="entry name" value="SH3 Domains"/>
    <property type="match status" value="1"/>
</dbReference>
<evidence type="ECO:0000256" key="4">
    <source>
        <dbReference type="ARBA" id="ARBA00022658"/>
    </source>
</evidence>
<dbReference type="CDD" id="cd11828">
    <property type="entry name" value="SH3_ARHGEF9_like"/>
    <property type="match status" value="1"/>
</dbReference>
<evidence type="ECO:0000259" key="7">
    <source>
        <dbReference type="PROSITE" id="PS50002"/>
    </source>
</evidence>
<dbReference type="GO" id="GO:0005085">
    <property type="term" value="F:guanyl-nucleotide exchange factor activity"/>
    <property type="evidence" value="ECO:0007669"/>
    <property type="project" value="UniProtKB-KW"/>
</dbReference>
<protein>
    <recommendedName>
        <fullName evidence="7">SH3 domain-containing protein</fullName>
    </recommendedName>
</protein>
<comment type="caution">
    <text evidence="8">The sequence shown here is derived from an EMBL/GenBank/DDBJ whole genome shotgun (WGS) entry which is preliminary data.</text>
</comment>
<proteinExistence type="predicted"/>
<feature type="region of interest" description="Disordered" evidence="6">
    <location>
        <begin position="1"/>
        <end position="24"/>
    </location>
</feature>
<sequence>MLEQSHDQVPPKRERPKSCLSVPGATLQLHRGSRCHPKERSTSDLGGRAVVLEALRQYHLTDRVSSTTTLEENDERTVSALERCKMKGRRMSTPHPIKLRECRSPPSRKRTTYKVVQTLPRRSSAPELIERKVQYRWSSSWQGSTSAQAGDLAVRIRKCLSDGEKALPTLEDSNLDEMTPTVSSVRRCSGDILQGILARSSSQPTYADALWDHVTLDVEELGFTAGDVIEVLDNTGRDWWYGTVGDREGWFPATFVRICNNWDNTADEFAQRVKEGRIDSDTALRSYSANLLSKDQARANVVLEIIHAERDYVKHLHDVLEGYVEKAWSQILYDVITSHLQSKLR</sequence>
<feature type="domain" description="SH3" evidence="7">
    <location>
        <begin position="202"/>
        <end position="261"/>
    </location>
</feature>
<dbReference type="PRINTS" id="PR00452">
    <property type="entry name" value="SH3DOMAIN"/>
</dbReference>
<comment type="subcellular location">
    <subcellularLocation>
        <location evidence="1">Cytoplasm</location>
    </subcellularLocation>
</comment>
<dbReference type="InterPro" id="IPR001452">
    <property type="entry name" value="SH3_domain"/>
</dbReference>
<evidence type="ECO:0000256" key="1">
    <source>
        <dbReference type="ARBA" id="ARBA00004496"/>
    </source>
</evidence>
<keyword evidence="4" id="KW-0344">Guanine-nucleotide releasing factor</keyword>
<feature type="region of interest" description="Disordered" evidence="6">
    <location>
        <begin position="88"/>
        <end position="111"/>
    </location>
</feature>
<feature type="compositionally biased region" description="Basic and acidic residues" evidence="6">
    <location>
        <begin position="1"/>
        <end position="17"/>
    </location>
</feature>
<evidence type="ECO:0000256" key="3">
    <source>
        <dbReference type="ARBA" id="ARBA00022490"/>
    </source>
</evidence>
<dbReference type="SUPFAM" id="SSF48065">
    <property type="entry name" value="DBL homology domain (DH-domain)"/>
    <property type="match status" value="1"/>
</dbReference>
<organism evidence="8 9">
    <name type="scientific">Ridgeia piscesae</name>
    <name type="common">Tubeworm</name>
    <dbReference type="NCBI Taxonomy" id="27915"/>
    <lineage>
        <taxon>Eukaryota</taxon>
        <taxon>Metazoa</taxon>
        <taxon>Spiralia</taxon>
        <taxon>Lophotrochozoa</taxon>
        <taxon>Annelida</taxon>
        <taxon>Polychaeta</taxon>
        <taxon>Sedentaria</taxon>
        <taxon>Canalipalpata</taxon>
        <taxon>Sabellida</taxon>
        <taxon>Siboglinidae</taxon>
        <taxon>Ridgeia</taxon>
    </lineage>
</organism>
<keyword evidence="9" id="KW-1185">Reference proteome</keyword>
<dbReference type="SUPFAM" id="SSF50044">
    <property type="entry name" value="SH3-domain"/>
    <property type="match status" value="1"/>
</dbReference>
<dbReference type="Pfam" id="PF07653">
    <property type="entry name" value="SH3_2"/>
    <property type="match status" value="1"/>
</dbReference>
<dbReference type="AlphaFoldDB" id="A0AAD9NQK0"/>
<dbReference type="InterPro" id="IPR035899">
    <property type="entry name" value="DBL_dom_sf"/>
</dbReference>
<name>A0AAD9NQK0_RIDPI</name>
<dbReference type="Proteomes" id="UP001209878">
    <property type="component" value="Unassembled WGS sequence"/>
</dbReference>
<evidence type="ECO:0000256" key="6">
    <source>
        <dbReference type="SAM" id="MobiDB-lite"/>
    </source>
</evidence>
<dbReference type="GO" id="GO:0005737">
    <property type="term" value="C:cytoplasm"/>
    <property type="evidence" value="ECO:0007669"/>
    <property type="project" value="UniProtKB-SubCell"/>
</dbReference>
<evidence type="ECO:0000313" key="8">
    <source>
        <dbReference type="EMBL" id="KAK2176921.1"/>
    </source>
</evidence>
<dbReference type="SMART" id="SM00326">
    <property type="entry name" value="SH3"/>
    <property type="match status" value="1"/>
</dbReference>
<accession>A0AAD9NQK0</accession>
<dbReference type="PANTHER" id="PTHR47544">
    <property type="entry name" value="RHO GUANINE NUCLEOTIDE EXCHANGE FACTOR 4"/>
    <property type="match status" value="1"/>
</dbReference>
<evidence type="ECO:0000256" key="5">
    <source>
        <dbReference type="PROSITE-ProRule" id="PRU00192"/>
    </source>
</evidence>
<reference evidence="8" key="1">
    <citation type="journal article" date="2023" name="Mol. Biol. Evol.">
        <title>Third-Generation Sequencing Reveals the Adaptive Role of the Epigenome in Three Deep-Sea Polychaetes.</title>
        <authorList>
            <person name="Perez M."/>
            <person name="Aroh O."/>
            <person name="Sun Y."/>
            <person name="Lan Y."/>
            <person name="Juniper S.K."/>
            <person name="Young C.R."/>
            <person name="Angers B."/>
            <person name="Qian P.Y."/>
        </authorList>
    </citation>
    <scope>NUCLEOTIDE SEQUENCE</scope>
    <source>
        <strain evidence="8">R07B-5</strain>
    </source>
</reference>
<dbReference type="InterPro" id="IPR036028">
    <property type="entry name" value="SH3-like_dom_sf"/>
</dbReference>
<dbReference type="EMBL" id="JAODUO010000630">
    <property type="protein sequence ID" value="KAK2176921.1"/>
    <property type="molecule type" value="Genomic_DNA"/>
</dbReference>
<keyword evidence="2 5" id="KW-0728">SH3 domain</keyword>
<dbReference type="PANTHER" id="PTHR47544:SF3">
    <property type="entry name" value="RHO GUANINE NUCLEOTIDE EXCHANGE FACTOR 4 ISOFORM X1"/>
    <property type="match status" value="1"/>
</dbReference>
<dbReference type="PROSITE" id="PS50002">
    <property type="entry name" value="SH3"/>
    <property type="match status" value="1"/>
</dbReference>
<evidence type="ECO:0000313" key="9">
    <source>
        <dbReference type="Proteomes" id="UP001209878"/>
    </source>
</evidence>